<organism evidence="5 6">
    <name type="scientific">Treponema saccharophilum DSM 2985</name>
    <dbReference type="NCBI Taxonomy" id="907348"/>
    <lineage>
        <taxon>Bacteria</taxon>
        <taxon>Pseudomonadati</taxon>
        <taxon>Spirochaetota</taxon>
        <taxon>Spirochaetia</taxon>
        <taxon>Spirochaetales</taxon>
        <taxon>Treponemataceae</taxon>
        <taxon>Treponema</taxon>
    </lineage>
</organism>
<dbReference type="RefSeq" id="WP_002702735.1">
    <property type="nucleotide sequence ID" value="NZ_AGRW01000036.1"/>
</dbReference>
<evidence type="ECO:0000313" key="5">
    <source>
        <dbReference type="EMBL" id="EIC02616.1"/>
    </source>
</evidence>
<dbReference type="GO" id="GO:0005829">
    <property type="term" value="C:cytosol"/>
    <property type="evidence" value="ECO:0007669"/>
    <property type="project" value="TreeGrafter"/>
</dbReference>
<dbReference type="GO" id="GO:0000028">
    <property type="term" value="P:ribosomal small subunit assembly"/>
    <property type="evidence" value="ECO:0007669"/>
    <property type="project" value="TreeGrafter"/>
</dbReference>
<accession>H7EIG5</accession>
<evidence type="ECO:0000256" key="3">
    <source>
        <dbReference type="HAMAP-Rule" id="MF_01077"/>
    </source>
</evidence>
<dbReference type="HAMAP" id="MF_01077">
    <property type="entry name" value="RimP"/>
    <property type="match status" value="1"/>
</dbReference>
<comment type="caution">
    <text evidence="5">The sequence shown here is derived from an EMBL/GenBank/DDBJ whole genome shotgun (WGS) entry which is preliminary data.</text>
</comment>
<dbReference type="PANTHER" id="PTHR33867">
    <property type="entry name" value="RIBOSOME MATURATION FACTOR RIMP"/>
    <property type="match status" value="1"/>
</dbReference>
<dbReference type="Proteomes" id="UP000003571">
    <property type="component" value="Unassembled WGS sequence"/>
</dbReference>
<dbReference type="PATRIC" id="fig|907348.3.peg.607"/>
<dbReference type="PANTHER" id="PTHR33867:SF1">
    <property type="entry name" value="RIBOSOME MATURATION FACTOR RIMP"/>
    <property type="match status" value="1"/>
</dbReference>
<dbReference type="Pfam" id="PF02576">
    <property type="entry name" value="RimP_N"/>
    <property type="match status" value="1"/>
</dbReference>
<keyword evidence="2 3" id="KW-0690">Ribosome biogenesis</keyword>
<evidence type="ECO:0000259" key="4">
    <source>
        <dbReference type="Pfam" id="PF02576"/>
    </source>
</evidence>
<dbReference type="STRING" id="907348.TresaDRAFT_1896"/>
<dbReference type="EMBL" id="AGRW01000036">
    <property type="protein sequence ID" value="EIC02616.1"/>
    <property type="molecule type" value="Genomic_DNA"/>
</dbReference>
<dbReference type="InterPro" id="IPR028998">
    <property type="entry name" value="RimP_C"/>
</dbReference>
<feature type="domain" description="Ribosome maturation factor RimP N-terminal" evidence="4">
    <location>
        <begin position="15"/>
        <end position="88"/>
    </location>
</feature>
<evidence type="ECO:0000256" key="2">
    <source>
        <dbReference type="ARBA" id="ARBA00022517"/>
    </source>
</evidence>
<dbReference type="Gene3D" id="3.30.300.70">
    <property type="entry name" value="RimP-like superfamily, N-terminal"/>
    <property type="match status" value="1"/>
</dbReference>
<evidence type="ECO:0000256" key="1">
    <source>
        <dbReference type="ARBA" id="ARBA00022490"/>
    </source>
</evidence>
<keyword evidence="1 3" id="KW-0963">Cytoplasm</keyword>
<sequence>MEYIPLGSYQHYDECAKVVDGLGYNLVELKVSPQRGVVQIQAVVSGKNPEESISVNDCAKVHRVLLERLEEILGTDNVSMELSSPGMERNIKNAAEFQFFSGRRIRVFSKSASDWIGGVLVSSDSERLSLSLEDGTVRTVDYQDIAKAKFIHL</sequence>
<dbReference type="CDD" id="cd01734">
    <property type="entry name" value="YlxS_C"/>
    <property type="match status" value="1"/>
</dbReference>
<comment type="function">
    <text evidence="3">Required for maturation of 30S ribosomal subunits.</text>
</comment>
<gene>
    <name evidence="3" type="primary">rimP</name>
    <name evidence="5" type="ORF">TresaDRAFT_1896</name>
</gene>
<dbReference type="SUPFAM" id="SSF75420">
    <property type="entry name" value="YhbC-like, N-terminal domain"/>
    <property type="match status" value="1"/>
</dbReference>
<dbReference type="InterPro" id="IPR003728">
    <property type="entry name" value="Ribosome_maturation_RimP"/>
</dbReference>
<name>H7EIG5_9SPIR</name>
<dbReference type="AlphaFoldDB" id="H7EIG5"/>
<dbReference type="eggNOG" id="COG0779">
    <property type="taxonomic scope" value="Bacteria"/>
</dbReference>
<comment type="similarity">
    <text evidence="3">Belongs to the RimP family.</text>
</comment>
<evidence type="ECO:0000313" key="6">
    <source>
        <dbReference type="Proteomes" id="UP000003571"/>
    </source>
</evidence>
<proteinExistence type="inferred from homology"/>
<dbReference type="InterPro" id="IPR028989">
    <property type="entry name" value="RimP_N"/>
</dbReference>
<comment type="subcellular location">
    <subcellularLocation>
        <location evidence="3">Cytoplasm</location>
    </subcellularLocation>
</comment>
<reference evidence="5 6" key="1">
    <citation type="submission" date="2011-09" db="EMBL/GenBank/DDBJ databases">
        <title>The draft genome of Treponema saccharophilum DSM 2985.</title>
        <authorList>
            <consortium name="US DOE Joint Genome Institute (JGI-PGF)"/>
            <person name="Lucas S."/>
            <person name="Copeland A."/>
            <person name="Lapidus A."/>
            <person name="Glavina del Rio T."/>
            <person name="Dalin E."/>
            <person name="Tice H."/>
            <person name="Bruce D."/>
            <person name="Goodwin L."/>
            <person name="Pitluck S."/>
            <person name="Peters L."/>
            <person name="Kyrpides N."/>
            <person name="Mavromatis K."/>
            <person name="Ivanova N."/>
            <person name="Markowitz V."/>
            <person name="Cheng J.-F."/>
            <person name="Hugenholtz P."/>
            <person name="Woyke T."/>
            <person name="Wu D."/>
            <person name="Gronow S."/>
            <person name="Wellnitz S."/>
            <person name="Brambilla E."/>
            <person name="Klenk H.-P."/>
            <person name="Eisen J.A."/>
        </authorList>
    </citation>
    <scope>NUCLEOTIDE SEQUENCE [LARGE SCALE GENOMIC DNA]</scope>
    <source>
        <strain evidence="5 6">DSM 2985</strain>
    </source>
</reference>
<dbReference type="InterPro" id="IPR035956">
    <property type="entry name" value="RimP_N_sf"/>
</dbReference>
<dbReference type="OrthoDB" id="361904at2"/>
<protein>
    <recommendedName>
        <fullName evidence="3">Ribosome maturation factor RimP</fullName>
    </recommendedName>
</protein>
<dbReference type="GO" id="GO:0006412">
    <property type="term" value="P:translation"/>
    <property type="evidence" value="ECO:0007669"/>
    <property type="project" value="TreeGrafter"/>
</dbReference>
<keyword evidence="6" id="KW-1185">Reference proteome</keyword>